<dbReference type="PROSITE" id="PS50278">
    <property type="entry name" value="PDGF_2"/>
    <property type="match status" value="1"/>
</dbReference>
<protein>
    <recommendedName>
        <fullName evidence="2">Platelet-derived growth factor (PDGF) family profile domain-containing protein</fullName>
    </recommendedName>
</protein>
<evidence type="ECO:0000259" key="2">
    <source>
        <dbReference type="PROSITE" id="PS50278"/>
    </source>
</evidence>
<reference evidence="3" key="1">
    <citation type="submission" date="2021-09" db="EMBL/GenBank/DDBJ databases">
        <authorList>
            <consortium name="Pathogen Informatics"/>
        </authorList>
    </citation>
    <scope>NUCLEOTIDE SEQUENCE</scope>
</reference>
<dbReference type="Proteomes" id="UP000746747">
    <property type="component" value="Unassembled WGS sequence"/>
</dbReference>
<dbReference type="Pfam" id="PF00341">
    <property type="entry name" value="PDGF"/>
    <property type="match status" value="1"/>
</dbReference>
<accession>A0A8J2Q6H1</accession>
<name>A0A8J2Q6H1_9BILA</name>
<dbReference type="Gene3D" id="2.10.90.10">
    <property type="entry name" value="Cystine-knot cytokines"/>
    <property type="match status" value="1"/>
</dbReference>
<gene>
    <name evidence="3" type="ORF">CJOHNSTONI_LOCUS4076</name>
</gene>
<dbReference type="GO" id="GO:0016020">
    <property type="term" value="C:membrane"/>
    <property type="evidence" value="ECO:0007669"/>
    <property type="project" value="InterPro"/>
</dbReference>
<dbReference type="OrthoDB" id="5785123at2759"/>
<feature type="signal peptide" evidence="1">
    <location>
        <begin position="1"/>
        <end position="24"/>
    </location>
</feature>
<feature type="domain" description="Platelet-derived growth factor (PDGF) family profile" evidence="2">
    <location>
        <begin position="114"/>
        <end position="219"/>
    </location>
</feature>
<keyword evidence="4" id="KW-1185">Reference proteome</keyword>
<dbReference type="EMBL" id="CAKAEH010001273">
    <property type="protein sequence ID" value="CAG9533887.1"/>
    <property type="molecule type" value="Genomic_DNA"/>
</dbReference>
<keyword evidence="1" id="KW-0732">Signal</keyword>
<dbReference type="SUPFAM" id="SSF57501">
    <property type="entry name" value="Cystine-knot cytokines"/>
    <property type="match status" value="1"/>
</dbReference>
<comment type="caution">
    <text evidence="3">The sequence shown here is derived from an EMBL/GenBank/DDBJ whole genome shotgun (WGS) entry which is preliminary data.</text>
</comment>
<feature type="chain" id="PRO_5035157807" description="Platelet-derived growth factor (PDGF) family profile domain-containing protein" evidence="1">
    <location>
        <begin position="25"/>
        <end position="324"/>
    </location>
</feature>
<proteinExistence type="predicted"/>
<dbReference type="GO" id="GO:0008083">
    <property type="term" value="F:growth factor activity"/>
    <property type="evidence" value="ECO:0007669"/>
    <property type="project" value="InterPro"/>
</dbReference>
<organism evidence="3 4">
    <name type="scientific">Cercopithifilaria johnstoni</name>
    <dbReference type="NCBI Taxonomy" id="2874296"/>
    <lineage>
        <taxon>Eukaryota</taxon>
        <taxon>Metazoa</taxon>
        <taxon>Ecdysozoa</taxon>
        <taxon>Nematoda</taxon>
        <taxon>Chromadorea</taxon>
        <taxon>Rhabditida</taxon>
        <taxon>Spirurina</taxon>
        <taxon>Spiruromorpha</taxon>
        <taxon>Filarioidea</taxon>
        <taxon>Onchocercidae</taxon>
        <taxon>Cercopithifilaria</taxon>
    </lineage>
</organism>
<sequence>MSLLNILVLVPLLLLLLMDEHPLAQKAIPDDIRKRVREAHTFDELLSATQVLYAPYLLGNKDEPTFKVHKELQHPSAVRSYTNSMQKVKLYTASKFHPSNITRKSDFHPDIDANAKKSLEILRTIRQGTDICELQKVCIPVVLENPDPGLLTFPRCHEVTQCVGSCCEFTERCHPTSTEYIQQPIVEMLYSGNNLFIINQTRSITIEQHTACSCQVCTKFGAAIQCPRKKIVGPNCHCECKNRQEKKNCQDPNKVWNNETCTCSCVTKKCNGGSILDAHTCLCYHPGNNQSYGEKDASGSFQSDTFRLRRLRLARRRMPTKNIL</sequence>
<evidence type="ECO:0000313" key="4">
    <source>
        <dbReference type="Proteomes" id="UP000746747"/>
    </source>
</evidence>
<dbReference type="InterPro" id="IPR000072">
    <property type="entry name" value="PDGF/VEGF_dom"/>
</dbReference>
<evidence type="ECO:0000256" key="1">
    <source>
        <dbReference type="SAM" id="SignalP"/>
    </source>
</evidence>
<evidence type="ECO:0000313" key="3">
    <source>
        <dbReference type="EMBL" id="CAG9533887.1"/>
    </source>
</evidence>
<dbReference type="AlphaFoldDB" id="A0A8J2Q6H1"/>
<dbReference type="InterPro" id="IPR029034">
    <property type="entry name" value="Cystine-knot_cytokine"/>
</dbReference>